<evidence type="ECO:0000256" key="9">
    <source>
        <dbReference type="RuleBase" id="RU362118"/>
    </source>
</evidence>
<evidence type="ECO:0000256" key="7">
    <source>
        <dbReference type="ARBA" id="ARBA00023239"/>
    </source>
</evidence>
<evidence type="ECO:0000256" key="5">
    <source>
        <dbReference type="ARBA" id="ARBA00022898"/>
    </source>
</evidence>
<dbReference type="InterPro" id="IPR015422">
    <property type="entry name" value="PyrdxlP-dep_Trfase_small"/>
</dbReference>
<evidence type="ECO:0000256" key="2">
    <source>
        <dbReference type="ARBA" id="ARBA00009077"/>
    </source>
</evidence>
<dbReference type="InterPro" id="IPR000277">
    <property type="entry name" value="Cys/Met-Metab_PyrdxlP-dep_enz"/>
</dbReference>
<evidence type="ECO:0000256" key="6">
    <source>
        <dbReference type="ARBA" id="ARBA00023167"/>
    </source>
</evidence>
<name>A0A117SX23_9BACL</name>
<dbReference type="AlphaFoldDB" id="A0A117SX23"/>
<feature type="modified residue" description="N6-(pyridoxal phosphate)lysine" evidence="8">
    <location>
        <position position="196"/>
    </location>
</feature>
<dbReference type="GO" id="GO:0030170">
    <property type="term" value="F:pyridoxal phosphate binding"/>
    <property type="evidence" value="ECO:0007669"/>
    <property type="project" value="InterPro"/>
</dbReference>
<dbReference type="PIRSF" id="PIRSF001434">
    <property type="entry name" value="CGS"/>
    <property type="match status" value="1"/>
</dbReference>
<keyword evidence="11" id="KW-1185">Reference proteome</keyword>
<accession>A0A117SX23</accession>
<protein>
    <recommendedName>
        <fullName evidence="3">cysteine-S-conjugate beta-lyase</fullName>
        <ecNumber evidence="3">4.4.1.13</ecNumber>
    </recommendedName>
</protein>
<dbReference type="PANTHER" id="PTHR11808">
    <property type="entry name" value="TRANS-SULFURATION ENZYME FAMILY MEMBER"/>
    <property type="match status" value="1"/>
</dbReference>
<comment type="cofactor">
    <cofactor evidence="1 9">
        <name>pyridoxal 5'-phosphate</name>
        <dbReference type="ChEBI" id="CHEBI:597326"/>
    </cofactor>
</comment>
<dbReference type="InterPro" id="IPR054542">
    <property type="entry name" value="Cys_met_metab_PP"/>
</dbReference>
<dbReference type="EC" id="4.4.1.13" evidence="3"/>
<evidence type="ECO:0000256" key="1">
    <source>
        <dbReference type="ARBA" id="ARBA00001933"/>
    </source>
</evidence>
<dbReference type="InterPro" id="IPR015421">
    <property type="entry name" value="PyrdxlP-dep_Trfase_major"/>
</dbReference>
<evidence type="ECO:0000313" key="10">
    <source>
        <dbReference type="EMBL" id="KUO94745.1"/>
    </source>
</evidence>
<dbReference type="FunFam" id="3.40.640.10:FF:000009">
    <property type="entry name" value="Cystathionine gamma-synthase homolog"/>
    <property type="match status" value="1"/>
</dbReference>
<dbReference type="EMBL" id="LPVJ01000070">
    <property type="protein sequence ID" value="KUO94745.1"/>
    <property type="molecule type" value="Genomic_DNA"/>
</dbReference>
<keyword evidence="6" id="KW-0486">Methionine biosynthesis</keyword>
<dbReference type="Pfam" id="PF01053">
    <property type="entry name" value="Cys_Met_Meta_PP"/>
    <property type="match status" value="1"/>
</dbReference>
<evidence type="ECO:0000256" key="4">
    <source>
        <dbReference type="ARBA" id="ARBA00022605"/>
    </source>
</evidence>
<dbReference type="SUPFAM" id="SSF53383">
    <property type="entry name" value="PLP-dependent transferases"/>
    <property type="match status" value="1"/>
</dbReference>
<dbReference type="Gene3D" id="3.90.1150.10">
    <property type="entry name" value="Aspartate Aminotransferase, domain 1"/>
    <property type="match status" value="1"/>
</dbReference>
<keyword evidence="5 8" id="KW-0663">Pyridoxal phosphate</keyword>
<dbReference type="GO" id="GO:0019346">
    <property type="term" value="P:transsulfuration"/>
    <property type="evidence" value="ECO:0007669"/>
    <property type="project" value="InterPro"/>
</dbReference>
<dbReference type="FunFam" id="3.90.1150.10:FF:000033">
    <property type="entry name" value="Cystathionine gamma-synthase"/>
    <property type="match status" value="1"/>
</dbReference>
<comment type="caution">
    <text evidence="10">The sequence shown here is derived from an EMBL/GenBank/DDBJ whole genome shotgun (WGS) entry which is preliminary data.</text>
</comment>
<proteinExistence type="inferred from homology"/>
<dbReference type="GO" id="GO:0005737">
    <property type="term" value="C:cytoplasm"/>
    <property type="evidence" value="ECO:0007669"/>
    <property type="project" value="TreeGrafter"/>
</dbReference>
<dbReference type="GO" id="GO:0047804">
    <property type="term" value="F:cysteine-S-conjugate beta-lyase activity"/>
    <property type="evidence" value="ECO:0007669"/>
    <property type="project" value="UniProtKB-EC"/>
</dbReference>
<keyword evidence="7" id="KW-0456">Lyase</keyword>
<evidence type="ECO:0000256" key="8">
    <source>
        <dbReference type="PIRSR" id="PIRSR001434-2"/>
    </source>
</evidence>
<dbReference type="InterPro" id="IPR015424">
    <property type="entry name" value="PyrdxlP-dep_Trfase"/>
</dbReference>
<dbReference type="Proteomes" id="UP000053557">
    <property type="component" value="Unassembled WGS sequence"/>
</dbReference>
<gene>
    <name evidence="10" type="ORF">ATW55_10005</name>
</gene>
<dbReference type="CDD" id="cd00614">
    <property type="entry name" value="CGS_like"/>
    <property type="match status" value="1"/>
</dbReference>
<comment type="similarity">
    <text evidence="2 9">Belongs to the trans-sulfuration enzymes family.</text>
</comment>
<dbReference type="Gene3D" id="3.40.640.10">
    <property type="entry name" value="Type I PLP-dependent aspartate aminotransferase-like (Major domain)"/>
    <property type="match status" value="1"/>
</dbReference>
<evidence type="ECO:0000313" key="11">
    <source>
        <dbReference type="Proteomes" id="UP000053557"/>
    </source>
</evidence>
<dbReference type="PANTHER" id="PTHR11808:SF50">
    <property type="entry name" value="CYSTATHIONINE BETA-LYASE"/>
    <property type="match status" value="1"/>
</dbReference>
<organism evidence="10 11">
    <name type="scientific">Ferroacidibacillus organovorans</name>
    <dbReference type="NCBI Taxonomy" id="1765683"/>
    <lineage>
        <taxon>Bacteria</taxon>
        <taxon>Bacillati</taxon>
        <taxon>Bacillota</taxon>
        <taxon>Bacilli</taxon>
        <taxon>Bacillales</taxon>
        <taxon>Alicyclobacillaceae</taxon>
        <taxon>Ferroacidibacillus</taxon>
    </lineage>
</organism>
<dbReference type="GO" id="GO:0009086">
    <property type="term" value="P:methionine biosynthetic process"/>
    <property type="evidence" value="ECO:0007669"/>
    <property type="project" value="UniProtKB-KW"/>
</dbReference>
<evidence type="ECO:0000256" key="3">
    <source>
        <dbReference type="ARBA" id="ARBA00012224"/>
    </source>
</evidence>
<sequence>MKMKPDTQFLHTGNEIDPLYGASSVPIYQASTFHQGFDDEVLYDYARSGNPTRAALESIIATLEGGVRGFAFSSGMAAITAALLILPAGSHVIACEDLYGGTFRALTRVFSRLGIETTFVDATDPQNIARALRPNTHAVYLETPSNPTMRIIDIRACASIAKDAGALTMVDNTFMTPYFQKPHELGADIVLHSATKFLGGHSDVVAGVATVNSDALAKEMYLIQNGFGAILGPQDCFLVMRGIKTLGVRMRQSEATAIQMAAFLKEQPQVHTVYYPGLKEHEGHAIHARQATGPGALLSFALRDEETVRAFVTRLKLPLFAVSLGAVESILSYPIRMSHAAMPELERQKRGITAGLLRLSVGLEDAGDLIEDFRQAFAGL</sequence>
<reference evidence="10 11" key="1">
    <citation type="submission" date="2015-12" db="EMBL/GenBank/DDBJ databases">
        <title>Draft genome sequence of Acidibacillus ferrooxidans ITV001, isolated from a chalcopyrite acid mine drainage site in Brazil.</title>
        <authorList>
            <person name="Dall'Agnol H."/>
            <person name="Nancucheo I."/>
            <person name="Johnson B."/>
            <person name="Oliveira R."/>
            <person name="Leite L."/>
            <person name="Pylro V."/>
            <person name="Nunes G.L."/>
            <person name="Tzotzos G."/>
            <person name="Fernandes G.R."/>
            <person name="Dutra J."/>
            <person name="Orellana S.C."/>
            <person name="Oliveira G."/>
        </authorList>
    </citation>
    <scope>NUCLEOTIDE SEQUENCE [LARGE SCALE GENOMIC DNA]</scope>
    <source>
        <strain evidence="11">ITV01</strain>
    </source>
</reference>
<dbReference type="PROSITE" id="PS00868">
    <property type="entry name" value="CYS_MET_METAB_PP"/>
    <property type="match status" value="1"/>
</dbReference>
<keyword evidence="4" id="KW-0028">Amino-acid biosynthesis</keyword>